<feature type="compositionally biased region" description="Basic and acidic residues" evidence="15">
    <location>
        <begin position="1175"/>
        <end position="1189"/>
    </location>
</feature>
<keyword evidence="12 14" id="KW-0407">Ion channel</keyword>
<keyword evidence="11 14" id="KW-0739">Sodium transport</keyword>
<feature type="domain" description="Doublecortin" evidence="16">
    <location>
        <begin position="1268"/>
        <end position="1351"/>
    </location>
</feature>
<dbReference type="Gene3D" id="1.10.287.770">
    <property type="entry name" value="YojJ-like"/>
    <property type="match status" value="1"/>
</dbReference>
<dbReference type="Pfam" id="PF23409">
    <property type="entry name" value="Beta-prop_EML"/>
    <property type="match status" value="1"/>
</dbReference>
<feature type="compositionally biased region" description="Basic residues" evidence="15">
    <location>
        <begin position="120"/>
        <end position="132"/>
    </location>
</feature>
<evidence type="ECO:0000256" key="12">
    <source>
        <dbReference type="ARBA" id="ARBA00023303"/>
    </source>
</evidence>
<keyword evidence="4 13" id="KW-0853">WD repeat</keyword>
<evidence type="ECO:0000256" key="14">
    <source>
        <dbReference type="RuleBase" id="RU000679"/>
    </source>
</evidence>
<dbReference type="InterPro" id="IPR001873">
    <property type="entry name" value="ENaC"/>
</dbReference>
<feature type="repeat" description="WD" evidence="13">
    <location>
        <begin position="2093"/>
        <end position="2125"/>
    </location>
</feature>
<feature type="compositionally biased region" description="Basic and acidic residues" evidence="15">
    <location>
        <begin position="1381"/>
        <end position="1395"/>
    </location>
</feature>
<dbReference type="SUPFAM" id="SSF50978">
    <property type="entry name" value="WD40 repeat-like"/>
    <property type="match status" value="2"/>
</dbReference>
<protein>
    <submittedName>
        <fullName evidence="18">PDZ domain-containing protein</fullName>
    </submittedName>
</protein>
<dbReference type="WBParaSite" id="maker-uti_cns_0005219-snap-gene-0.4-mRNA-1">
    <property type="protein sequence ID" value="maker-uti_cns_0005219-snap-gene-0.4-mRNA-1"/>
    <property type="gene ID" value="maker-uti_cns_0005219-snap-gene-0.4"/>
</dbReference>
<evidence type="ECO:0000256" key="9">
    <source>
        <dbReference type="ARBA" id="ARBA00023065"/>
    </source>
</evidence>
<evidence type="ECO:0000313" key="17">
    <source>
        <dbReference type="Proteomes" id="UP000095280"/>
    </source>
</evidence>
<evidence type="ECO:0000256" key="2">
    <source>
        <dbReference type="ARBA" id="ARBA00022448"/>
    </source>
</evidence>
<feature type="compositionally biased region" description="Low complexity" evidence="15">
    <location>
        <begin position="1132"/>
        <end position="1141"/>
    </location>
</feature>
<keyword evidence="3 14" id="KW-0894">Sodium channel</keyword>
<dbReference type="InterPro" id="IPR015943">
    <property type="entry name" value="WD40/YVTN_repeat-like_dom_sf"/>
</dbReference>
<name>A0A1I8HBZ2_9PLAT</name>
<dbReference type="PROSITE" id="PS50309">
    <property type="entry name" value="DC"/>
    <property type="match status" value="2"/>
</dbReference>
<comment type="subcellular location">
    <subcellularLocation>
        <location evidence="1">Membrane</location>
        <topology evidence="1">Multi-pass membrane protein</topology>
    </subcellularLocation>
</comment>
<evidence type="ECO:0000313" key="18">
    <source>
        <dbReference type="WBParaSite" id="maker-uti_cns_0005219-snap-gene-0.4-mRNA-1"/>
    </source>
</evidence>
<keyword evidence="17" id="KW-1185">Reference proteome</keyword>
<reference evidence="18" key="1">
    <citation type="submission" date="2016-11" db="UniProtKB">
        <authorList>
            <consortium name="WormBaseParasite"/>
        </authorList>
    </citation>
    <scope>IDENTIFICATION</scope>
</reference>
<dbReference type="GO" id="GO:0008017">
    <property type="term" value="F:microtubule binding"/>
    <property type="evidence" value="ECO:0007669"/>
    <property type="project" value="TreeGrafter"/>
</dbReference>
<feature type="compositionally biased region" description="Polar residues" evidence="15">
    <location>
        <begin position="1396"/>
        <end position="1419"/>
    </location>
</feature>
<keyword evidence="7" id="KW-1133">Transmembrane helix</keyword>
<feature type="region of interest" description="Disordered" evidence="15">
    <location>
        <begin position="107"/>
        <end position="148"/>
    </location>
</feature>
<keyword evidence="9 14" id="KW-0406">Ion transport</keyword>
<sequence length="2254" mass="244503">RGPERRADLLAATSPAALLDEFFEGAGAGANVAAQGAPFLLRLQALGSLRVRVLLGVLGAAAAPAAAAAAGQTGLRPRSSRPPFGSDSCCSETRDCAAADDGAAMSAESHGPHLCPHQRVPGRRHVESKRHSTCSVDPRMPRHLGQGQPQRRVRFNQLTKETATVCNGSVLVIFVEQLRGCILGRAARGQNLPDNEPRCVLRQALVLIRLHVGRQVAAGCVLEINAISADSRRRFEALGEDVRPGLLRQRLGKGQEIAFGLSLCEPSATQSGGLRTRIKLFNSPPIKGHPFAAGHLCLNAASSVAGASAVPAVGGIFLEFIEILGPTLHCVTSWIASSTRPKLPLPSVWPQMAYFPMHWIFLPIGQLADTGSRYWISIRQSLCSESRRAAKNLLQAQRRPAARPVTSIAGSDMPNKTQATEAEASGGLTVLRALELATRDLTAPGLANAATSERLHVRCLWLLVFAACLGVFFFHLSLLGGRLASREVASTFEAESVDFEPPDMYFCPEQPISGSYFLNLTKAQADLVNSILNDTLGRFLHMVENSSLNQSEKERLFRESSAEVADLTMRPFPHPEHVTCFRAELTPANRSRMRSLEVYADFQLLLDRFHAWLPRGPNAVLSLLHWWPADSPPTPLMPSDWTLVDLLPLDRAAGIRLYLPGAGEYPSGRFAASFLLRPGQLYDLRLTMQDTERAADREIAACLERPPSFGEVGAAAACYFADLARQSRDQLNCSRAPFPQPWDRRGIRLRRCLNLTDMPDDEEAVRALQSQWGRPFQLVDPSNACAASRLCRSRSYGVQLSAASWPAAESATRFVRQTLGGARLQRSGSHLPAWDFLLDLCHSSDVEIEQSDSSNEFRAHLDASLMRVQIRSGEARSTRLTLGRGYTWATFWADTGGILGLYLGWSVLTLFELLQFVHDLVAAVRNSRTIDSNQQLGEGQARRSSPRVLTAAQLIKGFGETSEVRRGQIELLRGTAECRRAGVAPITHAWFPGSGQGAMELWTQHLDCIRRRRSRQLVQLLLQPSVAQTRMLLSSYQLHMSSMGGSMDSTQARSTWPRVTGQSNSSRIARSPVPVRRPRKQKSEPESQVLYSIRNFPPSAYLAVAGRLSSAHSLGYLERVGSERVGKQRAMSSGESQQPQQQQPPEPASSEIRVAEIREASKASEGSEIESPEPDDLRHILRRRDQLRAERRRRAAAQVTGEAGDKDGDGMKMGLEMGMEMGLEMEMEMGLEMGLVSHLRNYKPMSNEQRLILPGQPTGLHVGARRGRLVTFFRNGDPHYKGLNASISQKAFVSMESLLGWLGEKIPTTSGVRHILRLPDGRPVRDVAELQPGGRYAVSSVRRLVRGIDYGGDGGVAGGVNGERPWLPEARDPSSVAGRMRQSDIRLLARRDSRHSQQLRQNRRQPTGASSLTEPQSSGPRGVRLITVVSNSHRGSREKVLLNPGTRLTFEDLLADFASLLIMSGPPVRALYTALPPYRRVESFSQLFREFKDHDTFIACGRELTPVELQAASRSSDFSQDAKSPARTNPQNGWHQSDASAVSFHRSNSDSPNLHLMLPDCPRHSSANSTAKSTRSGQLQPVPRPDLSRAQSVGKVSKNSQSDGSLVFAVTSVAVLLSPDRRRQRHYTGHTSSILCLECHTSRPIVASGQRVRQLPELDEANDFNGANNIRVWDASSLATLVVLGEERLVATVSLNFSSDGELLLAVESRSDSSEVNDGETVARQSLVIYDWPTGLTLARTKTDGRNVRRAVFRPSIKAESDIEDESFDGEEVFDGVASVGRGHTHFWRLFGGEALLLDTKSGGGFPSSSLSLAVQPQLLCLTFDLAGNAVAGGSDGRLRVWARSSDDSFQPQEFVALSDPAHSGPVTCLQALPDGTLVSAAGNCVRVWDTLNDYNLVKETILHSLSPTLSALVSVASLGSDGRLALSTASGDLLEGSLVDGFVRLAGRAHTVSGTVAIATRPASSTRGRVECVTVGTDGCACGWSRRRRLWRIPAPFSTTTSEAAPTTVVVALKCVSWRSPDGQHLAVGAANGQILVLDSETGQLTSSCTISERPNGATLAVGCQDGSLRLLGTADKFFPNALSNAAVSVIAESHAAPVLSLDWSATGCLLRSQCQDLLVKLWSAPDLHSCSSNGGSNGTFASESLCYTTDRTSEGQTVRCSALSANGRLLGLCNEAGQVEIYTYPSRKGPLAVVPVLLAGHQPTAIAFAFKDASIVAATEDGYLQLWDLPGNLGCTATAETVRAFKSESALI</sequence>
<feature type="region of interest" description="Disordered" evidence="15">
    <location>
        <begin position="1125"/>
        <end position="1212"/>
    </location>
</feature>
<evidence type="ECO:0000256" key="15">
    <source>
        <dbReference type="SAM" id="MobiDB-lite"/>
    </source>
</evidence>
<feature type="domain" description="Doublecortin" evidence="16">
    <location>
        <begin position="1424"/>
        <end position="1510"/>
    </location>
</feature>
<evidence type="ECO:0000256" key="3">
    <source>
        <dbReference type="ARBA" id="ARBA00022461"/>
    </source>
</evidence>
<evidence type="ECO:0000256" key="1">
    <source>
        <dbReference type="ARBA" id="ARBA00004141"/>
    </source>
</evidence>
<evidence type="ECO:0000256" key="8">
    <source>
        <dbReference type="ARBA" id="ARBA00023053"/>
    </source>
</evidence>
<dbReference type="GO" id="GO:0035556">
    <property type="term" value="P:intracellular signal transduction"/>
    <property type="evidence" value="ECO:0007669"/>
    <property type="project" value="InterPro"/>
</dbReference>
<evidence type="ECO:0000256" key="7">
    <source>
        <dbReference type="ARBA" id="ARBA00022989"/>
    </source>
</evidence>
<dbReference type="InterPro" id="IPR055439">
    <property type="entry name" value="Beta-prop_EML_1st"/>
</dbReference>
<organism evidence="17 18">
    <name type="scientific">Macrostomum lignano</name>
    <dbReference type="NCBI Taxonomy" id="282301"/>
    <lineage>
        <taxon>Eukaryota</taxon>
        <taxon>Metazoa</taxon>
        <taxon>Spiralia</taxon>
        <taxon>Lophotrochozoa</taxon>
        <taxon>Platyhelminthes</taxon>
        <taxon>Rhabditophora</taxon>
        <taxon>Macrostomorpha</taxon>
        <taxon>Macrostomida</taxon>
        <taxon>Macrostomidae</taxon>
        <taxon>Macrostomum</taxon>
    </lineage>
</organism>
<dbReference type="PANTHER" id="PTHR13720">
    <property type="entry name" value="WD-40 REPEAT PROTEIN"/>
    <property type="match status" value="1"/>
</dbReference>
<feature type="region of interest" description="Disordered" evidence="15">
    <location>
        <begin position="1511"/>
        <end position="1600"/>
    </location>
</feature>
<dbReference type="InterPro" id="IPR019775">
    <property type="entry name" value="WD40_repeat_CS"/>
</dbReference>
<feature type="compositionally biased region" description="Polar residues" evidence="15">
    <location>
        <begin position="1565"/>
        <end position="1579"/>
    </location>
</feature>
<evidence type="ECO:0000256" key="11">
    <source>
        <dbReference type="ARBA" id="ARBA00023201"/>
    </source>
</evidence>
<evidence type="ECO:0000256" key="6">
    <source>
        <dbReference type="ARBA" id="ARBA00022737"/>
    </source>
</evidence>
<dbReference type="Pfam" id="PF03607">
    <property type="entry name" value="DCX"/>
    <property type="match status" value="1"/>
</dbReference>
<dbReference type="GO" id="GO:0005929">
    <property type="term" value="C:cilium"/>
    <property type="evidence" value="ECO:0007669"/>
    <property type="project" value="UniProtKB-ARBA"/>
</dbReference>
<dbReference type="PANTHER" id="PTHR13720:SF33">
    <property type="entry name" value="HELP DOMAIN-CONTAINING PROTEIN"/>
    <property type="match status" value="1"/>
</dbReference>
<evidence type="ECO:0000259" key="16">
    <source>
        <dbReference type="PROSITE" id="PS50309"/>
    </source>
</evidence>
<keyword evidence="2 14" id="KW-0813">Transport</keyword>
<dbReference type="InterPro" id="IPR050630">
    <property type="entry name" value="WD_repeat_EMAP"/>
</dbReference>
<proteinExistence type="inferred from homology"/>
<keyword evidence="6" id="KW-0677">Repeat</keyword>
<dbReference type="Pfam" id="PF00858">
    <property type="entry name" value="ASC"/>
    <property type="match status" value="2"/>
</dbReference>
<dbReference type="InterPro" id="IPR036572">
    <property type="entry name" value="Doublecortin_dom_sf"/>
</dbReference>
<dbReference type="PROSITE" id="PS50082">
    <property type="entry name" value="WD_REPEATS_2"/>
    <property type="match status" value="2"/>
</dbReference>
<dbReference type="GO" id="GO:0016020">
    <property type="term" value="C:membrane"/>
    <property type="evidence" value="ECO:0007669"/>
    <property type="project" value="UniProtKB-SubCell"/>
</dbReference>
<keyword evidence="8" id="KW-0915">Sodium</keyword>
<dbReference type="InterPro" id="IPR001680">
    <property type="entry name" value="WD40_rpt"/>
</dbReference>
<dbReference type="GO" id="GO:0005272">
    <property type="term" value="F:sodium channel activity"/>
    <property type="evidence" value="ECO:0007669"/>
    <property type="project" value="UniProtKB-KW"/>
</dbReference>
<dbReference type="Gene3D" id="3.10.20.230">
    <property type="entry name" value="Doublecortin domain"/>
    <property type="match status" value="2"/>
</dbReference>
<dbReference type="SMART" id="SM00320">
    <property type="entry name" value="WD40"/>
    <property type="match status" value="6"/>
</dbReference>
<feature type="compositionally biased region" description="Polar residues" evidence="15">
    <location>
        <begin position="1044"/>
        <end position="1054"/>
    </location>
</feature>
<feature type="compositionally biased region" description="Basic and acidic residues" evidence="15">
    <location>
        <begin position="1153"/>
        <end position="1162"/>
    </location>
</feature>
<dbReference type="Gene3D" id="2.130.10.10">
    <property type="entry name" value="YVTN repeat-like/Quinoprotein amine dehydrogenase"/>
    <property type="match status" value="2"/>
</dbReference>
<dbReference type="PROSITE" id="PS00678">
    <property type="entry name" value="WD_REPEATS_1"/>
    <property type="match status" value="1"/>
</dbReference>
<feature type="region of interest" description="Disordered" evidence="15">
    <location>
        <begin position="1044"/>
        <end position="1087"/>
    </location>
</feature>
<dbReference type="Proteomes" id="UP000095280">
    <property type="component" value="Unplaced"/>
</dbReference>
<dbReference type="SUPFAM" id="SSF89837">
    <property type="entry name" value="Doublecortin (DC)"/>
    <property type="match status" value="2"/>
</dbReference>
<evidence type="ECO:0000256" key="5">
    <source>
        <dbReference type="ARBA" id="ARBA00022692"/>
    </source>
</evidence>
<evidence type="ECO:0000256" key="4">
    <source>
        <dbReference type="ARBA" id="ARBA00022574"/>
    </source>
</evidence>
<dbReference type="SMART" id="SM00537">
    <property type="entry name" value="DCX"/>
    <property type="match status" value="1"/>
</dbReference>
<dbReference type="InterPro" id="IPR003533">
    <property type="entry name" value="Doublecortin_dom"/>
</dbReference>
<comment type="similarity">
    <text evidence="14">Belongs to the amiloride-sensitive sodium channel (TC 1.A.6) family.</text>
</comment>
<keyword evidence="5 14" id="KW-0812">Transmembrane</keyword>
<accession>A0A1I8HBZ2</accession>
<feature type="compositionally biased region" description="Polar residues" evidence="15">
    <location>
        <begin position="1512"/>
        <end position="1552"/>
    </location>
</feature>
<feature type="region of interest" description="Disordered" evidence="15">
    <location>
        <begin position="1359"/>
        <end position="1421"/>
    </location>
</feature>
<dbReference type="InterPro" id="IPR036322">
    <property type="entry name" value="WD40_repeat_dom_sf"/>
</dbReference>
<evidence type="ECO:0000256" key="13">
    <source>
        <dbReference type="PROSITE-ProRule" id="PRU00221"/>
    </source>
</evidence>
<keyword evidence="10" id="KW-0472">Membrane</keyword>
<evidence type="ECO:0000256" key="10">
    <source>
        <dbReference type="ARBA" id="ARBA00023136"/>
    </source>
</evidence>
<feature type="repeat" description="WD" evidence="13">
    <location>
        <begin position="2200"/>
        <end position="2231"/>
    </location>
</feature>